<dbReference type="Proteomes" id="UP000019482">
    <property type="component" value="Unassembled WGS sequence"/>
</dbReference>
<dbReference type="NCBIfam" id="TIGR00530">
    <property type="entry name" value="AGP_acyltrn"/>
    <property type="match status" value="1"/>
</dbReference>
<keyword evidence="7" id="KW-1208">Phospholipid metabolism</keyword>
<comment type="catalytic activity">
    <reaction evidence="7">
        <text>a 1-acyl-sn-glycero-3-phosphate + an acyl-CoA = a 1,2-diacyl-sn-glycero-3-phosphate + CoA</text>
        <dbReference type="Rhea" id="RHEA:19709"/>
        <dbReference type="ChEBI" id="CHEBI:57287"/>
        <dbReference type="ChEBI" id="CHEBI:57970"/>
        <dbReference type="ChEBI" id="CHEBI:58342"/>
        <dbReference type="ChEBI" id="CHEBI:58608"/>
        <dbReference type="EC" id="2.3.1.51"/>
    </reaction>
</comment>
<gene>
    <name evidence="10" type="ORF">CTDIVETGP_1886</name>
</gene>
<keyword evidence="3 7" id="KW-0444">Lipid biosynthesis</keyword>
<dbReference type="GO" id="GO:0003841">
    <property type="term" value="F:1-acylglycerol-3-phosphate O-acyltransferase activity"/>
    <property type="evidence" value="ECO:0007669"/>
    <property type="project" value="UniProtKB-UniRule"/>
</dbReference>
<evidence type="ECO:0000256" key="8">
    <source>
        <dbReference type="SAM" id="Phobius"/>
    </source>
</evidence>
<keyword evidence="6 7" id="KW-0012">Acyltransferase</keyword>
<evidence type="ECO:0000256" key="6">
    <source>
        <dbReference type="ARBA" id="ARBA00023315"/>
    </source>
</evidence>
<dbReference type="PANTHER" id="PTHR10434:SF64">
    <property type="entry name" value="1-ACYL-SN-GLYCEROL-3-PHOSPHATE ACYLTRANSFERASE-RELATED"/>
    <property type="match status" value="1"/>
</dbReference>
<reference evidence="10 11" key="1">
    <citation type="journal article" date="2015" name="Genome Announc.">
        <title>Draft Genome Sequence of Clostridium tyrobutyricum Strain DIVETGP, Isolated from Cow's Milk for Grana Padano Production.</title>
        <authorList>
            <person name="Soggiu A."/>
            <person name="Piras C."/>
            <person name="Gaiarsa S."/>
            <person name="Sassera D."/>
            <person name="Roncada P."/>
            <person name="Bendixen E."/>
            <person name="Brasca M."/>
            <person name="Bonizzi L."/>
        </authorList>
    </citation>
    <scope>NUCLEOTIDE SEQUENCE [LARGE SCALE GENOMIC DNA]</scope>
    <source>
        <strain evidence="10 11">DIVETGP</strain>
    </source>
</reference>
<keyword evidence="5 7" id="KW-0443">Lipid metabolism</keyword>
<dbReference type="EC" id="2.3.1.51" evidence="7"/>
<keyword evidence="11" id="KW-1185">Reference proteome</keyword>
<accession>W6N660</accession>
<evidence type="ECO:0000256" key="1">
    <source>
        <dbReference type="ARBA" id="ARBA00005189"/>
    </source>
</evidence>
<evidence type="ECO:0000313" key="10">
    <source>
        <dbReference type="EMBL" id="CDL91816.1"/>
    </source>
</evidence>
<feature type="transmembrane region" description="Helical" evidence="8">
    <location>
        <begin position="6"/>
        <end position="23"/>
    </location>
</feature>
<comment type="pathway">
    <text evidence="1">Lipid metabolism.</text>
</comment>
<keyword evidence="8" id="KW-1133">Transmembrane helix</keyword>
<dbReference type="InterPro" id="IPR004552">
    <property type="entry name" value="AGP_acyltrans"/>
</dbReference>
<evidence type="ECO:0000256" key="3">
    <source>
        <dbReference type="ARBA" id="ARBA00022516"/>
    </source>
</evidence>
<evidence type="ECO:0000256" key="7">
    <source>
        <dbReference type="RuleBase" id="RU361267"/>
    </source>
</evidence>
<comment type="caution">
    <text evidence="10">The sequence shown here is derived from an EMBL/GenBank/DDBJ whole genome shotgun (WGS) entry which is preliminary data.</text>
</comment>
<dbReference type="EMBL" id="CBXI010000033">
    <property type="protein sequence ID" value="CDL91816.1"/>
    <property type="molecule type" value="Genomic_DNA"/>
</dbReference>
<comment type="domain">
    <text evidence="7">The HXXXXD motif is essential for acyltransferase activity and may constitute the binding site for the phosphate moiety of the glycerol-3-phosphate.</text>
</comment>
<name>W6N660_CLOTY</name>
<dbReference type="CDD" id="cd07989">
    <property type="entry name" value="LPLAT_AGPAT-like"/>
    <property type="match status" value="1"/>
</dbReference>
<organism evidence="10 11">
    <name type="scientific">Clostridium tyrobutyricum DIVETGP</name>
    <dbReference type="NCBI Taxonomy" id="1408889"/>
    <lineage>
        <taxon>Bacteria</taxon>
        <taxon>Bacillati</taxon>
        <taxon>Bacillota</taxon>
        <taxon>Clostridia</taxon>
        <taxon>Eubacteriales</taxon>
        <taxon>Clostridiaceae</taxon>
        <taxon>Clostridium</taxon>
    </lineage>
</organism>
<dbReference type="GO" id="GO:0016020">
    <property type="term" value="C:membrane"/>
    <property type="evidence" value="ECO:0007669"/>
    <property type="project" value="InterPro"/>
</dbReference>
<dbReference type="PANTHER" id="PTHR10434">
    <property type="entry name" value="1-ACYL-SN-GLYCEROL-3-PHOSPHATE ACYLTRANSFERASE"/>
    <property type="match status" value="1"/>
</dbReference>
<dbReference type="AlphaFoldDB" id="W6N660"/>
<proteinExistence type="inferred from homology"/>
<keyword evidence="4 7" id="KW-0808">Transferase</keyword>
<dbReference type="InterPro" id="IPR002123">
    <property type="entry name" value="Plipid/glycerol_acylTrfase"/>
</dbReference>
<evidence type="ECO:0000313" key="11">
    <source>
        <dbReference type="Proteomes" id="UP000019482"/>
    </source>
</evidence>
<keyword evidence="7" id="KW-0594">Phospholipid biosynthesis</keyword>
<evidence type="ECO:0000256" key="4">
    <source>
        <dbReference type="ARBA" id="ARBA00022679"/>
    </source>
</evidence>
<comment type="similarity">
    <text evidence="2 7">Belongs to the 1-acyl-sn-glycerol-3-phosphate acyltransferase family.</text>
</comment>
<protein>
    <recommendedName>
        <fullName evidence="7">1-acyl-sn-glycerol-3-phosphate acyltransferase</fullName>
        <ecNumber evidence="7">2.3.1.51</ecNumber>
    </recommendedName>
</protein>
<dbReference type="OrthoDB" id="9803035at2"/>
<dbReference type="SUPFAM" id="SSF69593">
    <property type="entry name" value="Glycerol-3-phosphate (1)-acyltransferase"/>
    <property type="match status" value="1"/>
</dbReference>
<evidence type="ECO:0000256" key="2">
    <source>
        <dbReference type="ARBA" id="ARBA00008655"/>
    </source>
</evidence>
<sequence length="246" mass="28210">MIRSIFLYFMLVMYMFYSLIKKMKLEKLKKKGSQEEVQSYTYDCINGWAKFILKSMRAKIHMKGLENIPDGPCLFVSNHQGFLDIPILIASLDRTIGFIAKKEIKKVKIISYWMEQIKCIFIDRSNIRASVRSINEGVKILKNGHSLVIFPEGTRSKGPRIGEFKRGSMKLGLKSMVPIVPLAIDGSYKLREGNKHGNLKPADVNLTICKPIYPADLSKDEKENISEIIKKEIMKNIYLENSTKNL</sequence>
<keyword evidence="8" id="KW-0812">Transmembrane</keyword>
<dbReference type="RefSeq" id="WP_017751467.1">
    <property type="nucleotide sequence ID" value="NZ_CBXI010000033.1"/>
</dbReference>
<evidence type="ECO:0000259" key="9">
    <source>
        <dbReference type="SMART" id="SM00563"/>
    </source>
</evidence>
<dbReference type="Pfam" id="PF01553">
    <property type="entry name" value="Acyltransferase"/>
    <property type="match status" value="1"/>
</dbReference>
<feature type="domain" description="Phospholipid/glycerol acyltransferase" evidence="9">
    <location>
        <begin position="73"/>
        <end position="187"/>
    </location>
</feature>
<keyword evidence="8" id="KW-0472">Membrane</keyword>
<dbReference type="GeneID" id="29420207"/>
<dbReference type="GO" id="GO:0006654">
    <property type="term" value="P:phosphatidic acid biosynthetic process"/>
    <property type="evidence" value="ECO:0007669"/>
    <property type="project" value="TreeGrafter"/>
</dbReference>
<dbReference type="SMART" id="SM00563">
    <property type="entry name" value="PlsC"/>
    <property type="match status" value="1"/>
</dbReference>
<evidence type="ECO:0000256" key="5">
    <source>
        <dbReference type="ARBA" id="ARBA00023098"/>
    </source>
</evidence>